<protein>
    <submittedName>
        <fullName evidence="1">Uncharacterized protein</fullName>
    </submittedName>
</protein>
<sequence>MVERPYSRYTRAKTWAALYSQHIHAGYALVPHTTTENSIDVINCKDGNKSGLDLARETLQKAEELLKHEREIAEYYRLRQTPDKAPAVIADAIKAKKLRTAVVLAKSSEYYHYSLEDIPGLTLVICGLHDSYLHIPVWEMNTNRRYKARETAVSLTDPYFDVIRCTQFGHSILLAAYAKGNADAIAFVESKQFPERSRTRMKREKDAFQHQTYRGRPLAFRDEAARREVGQKISQSLKEYHAKKHLRIL</sequence>
<dbReference type="EMBL" id="BIFQ01000001">
    <property type="protein sequence ID" value="GCE06133.1"/>
    <property type="molecule type" value="Genomic_DNA"/>
</dbReference>
<dbReference type="AlphaFoldDB" id="A0A401ZH61"/>
<dbReference type="Proteomes" id="UP000287224">
    <property type="component" value="Unassembled WGS sequence"/>
</dbReference>
<dbReference type="OrthoDB" id="160224at2"/>
<organism evidence="1 2">
    <name type="scientific">Dictyobacter aurantiacus</name>
    <dbReference type="NCBI Taxonomy" id="1936993"/>
    <lineage>
        <taxon>Bacteria</taxon>
        <taxon>Bacillati</taxon>
        <taxon>Chloroflexota</taxon>
        <taxon>Ktedonobacteria</taxon>
        <taxon>Ktedonobacterales</taxon>
        <taxon>Dictyobacteraceae</taxon>
        <taxon>Dictyobacter</taxon>
    </lineage>
</organism>
<keyword evidence="2" id="KW-1185">Reference proteome</keyword>
<name>A0A401ZH61_9CHLR</name>
<accession>A0A401ZH61</accession>
<reference evidence="2" key="1">
    <citation type="submission" date="2018-12" db="EMBL/GenBank/DDBJ databases">
        <title>Tengunoibacter tsumagoiensis gen. nov., sp. nov., Dictyobacter kobayashii sp. nov., D. alpinus sp. nov., and D. joshuensis sp. nov. and description of Dictyobacteraceae fam. nov. within the order Ktedonobacterales isolated from Tengu-no-mugimeshi.</title>
        <authorList>
            <person name="Wang C.M."/>
            <person name="Zheng Y."/>
            <person name="Sakai Y."/>
            <person name="Toyoda A."/>
            <person name="Minakuchi Y."/>
            <person name="Abe K."/>
            <person name="Yokota A."/>
            <person name="Yabe S."/>
        </authorList>
    </citation>
    <scope>NUCLEOTIDE SEQUENCE [LARGE SCALE GENOMIC DNA]</scope>
    <source>
        <strain evidence="2">S-27</strain>
    </source>
</reference>
<comment type="caution">
    <text evidence="1">The sequence shown here is derived from an EMBL/GenBank/DDBJ whole genome shotgun (WGS) entry which is preliminary data.</text>
</comment>
<evidence type="ECO:0000313" key="2">
    <source>
        <dbReference type="Proteomes" id="UP000287224"/>
    </source>
</evidence>
<evidence type="ECO:0000313" key="1">
    <source>
        <dbReference type="EMBL" id="GCE06133.1"/>
    </source>
</evidence>
<proteinExistence type="predicted"/>
<dbReference type="RefSeq" id="WP_126597105.1">
    <property type="nucleotide sequence ID" value="NZ_BIFQ01000001.1"/>
</dbReference>
<gene>
    <name evidence="1" type="ORF">KDAU_34620</name>
</gene>